<dbReference type="Proteomes" id="UP001549321">
    <property type="component" value="Unassembled WGS sequence"/>
</dbReference>
<dbReference type="InterPro" id="IPR007932">
    <property type="entry name" value="Receptor-recog_Gp38"/>
</dbReference>
<sequence>MKALTYVEIDLDYCSLNYGVGACTASIPATGPRKCMNTLKTCQVRTKFVNAPITLRFAQPADYLPRDIEAIPSINGVSFTPGTVSLGEDLGQRATLTVSFGDHRWSDAAPGFDKYLAERGYDAFARGTFWGKFRARHPYLRGRAIRLIRGVVGQALADMETRHYILESFTGPTPDGIYTLTAKDVLKLADGDRAQAPKLSNGFLVSGITAVATTATLSPSGVGNAEYPASGYVAIGGKEICGFTRSADTLTLTRAQYGTTAAAHDAQDRAQLVLRYVAQDPANIIANLLQNYAEVPSEFIPITAWLTETQAFNRRLYTGVIAEPTSVGDLCSELIEQAGLAIWWSDIQQQIRLQVLRQISTDAQVFDAGTILQGTLSVQEQPSKRISQVWTYFGQRNPLQGVEEPDNYRSTALTVDLQAQTDYGAPAIKKIFSRWIPAFGRTVALRLNNIQLGRFRDPPRKLGFSLFRVPGDQTVRQGGGYRIGSQAFQDETGAMVTVPIQVTRLNPDVDKFSIEAEEMLFVNFDDDDLSDRRIIIDGDATNLNFRTIHDTLYPAPVSGDVVTFVIEAGVKVGSTNVAFPAIEVGNWPPGVDLKLIIHGRIQGKGGNGGRWGLGSSNIPAEPGGTALRTRAPIKVEFAGGEIFGGGGGGYSTGSLFAGTRATGGGGRGYVGGAIYEMSTIGGETTFSQPVAGTPEAAGAGGVTIKASGNPTWNIQGGAGGDAGQPGAPSGNSDAIPGAAGNAVDGISYVTFTAGAGDRRGPEIN</sequence>
<evidence type="ECO:0000256" key="1">
    <source>
        <dbReference type="SAM" id="MobiDB-lite"/>
    </source>
</evidence>
<reference evidence="3 4" key="1">
    <citation type="submission" date="2024-06" db="EMBL/GenBank/DDBJ databases">
        <title>Sorghum-associated microbial communities from plants grown in Nebraska, USA.</title>
        <authorList>
            <person name="Schachtman D."/>
        </authorList>
    </citation>
    <scope>NUCLEOTIDE SEQUENCE [LARGE SCALE GENOMIC DNA]</scope>
    <source>
        <strain evidence="3 4">3207</strain>
    </source>
</reference>
<feature type="region of interest" description="Disordered" evidence="1">
    <location>
        <begin position="712"/>
        <end position="736"/>
    </location>
</feature>
<organism evidence="3 4">
    <name type="scientific">Kaistia defluvii</name>
    <dbReference type="NCBI Taxonomy" id="410841"/>
    <lineage>
        <taxon>Bacteria</taxon>
        <taxon>Pseudomonadati</taxon>
        <taxon>Pseudomonadota</taxon>
        <taxon>Alphaproteobacteria</taxon>
        <taxon>Hyphomicrobiales</taxon>
        <taxon>Kaistiaceae</taxon>
        <taxon>Kaistia</taxon>
    </lineage>
</organism>
<name>A0ABV2R127_9HYPH</name>
<evidence type="ECO:0000313" key="4">
    <source>
        <dbReference type="Proteomes" id="UP001549321"/>
    </source>
</evidence>
<evidence type="ECO:0000259" key="2">
    <source>
        <dbReference type="Pfam" id="PF05268"/>
    </source>
</evidence>
<protein>
    <recommendedName>
        <fullName evidence="2">Receptor-recognising protein Gp38 domain-containing protein</fullName>
    </recommendedName>
</protein>
<comment type="caution">
    <text evidence="3">The sequence shown here is derived from an EMBL/GenBank/DDBJ whole genome shotgun (WGS) entry which is preliminary data.</text>
</comment>
<dbReference type="Pfam" id="PF05268">
    <property type="entry name" value="GP38"/>
    <property type="match status" value="1"/>
</dbReference>
<proteinExistence type="predicted"/>
<dbReference type="RefSeq" id="WP_354552095.1">
    <property type="nucleotide sequence ID" value="NZ_JBEPSM010000002.1"/>
</dbReference>
<accession>A0ABV2R127</accession>
<feature type="domain" description="Receptor-recognising protein Gp38" evidence="2">
    <location>
        <begin position="541"/>
        <end position="761"/>
    </location>
</feature>
<evidence type="ECO:0000313" key="3">
    <source>
        <dbReference type="EMBL" id="MET4634964.1"/>
    </source>
</evidence>
<dbReference type="PROSITE" id="PS51257">
    <property type="entry name" value="PROKAR_LIPOPROTEIN"/>
    <property type="match status" value="1"/>
</dbReference>
<dbReference type="EMBL" id="JBEPSM010000002">
    <property type="protein sequence ID" value="MET4634964.1"/>
    <property type="molecule type" value="Genomic_DNA"/>
</dbReference>
<keyword evidence="4" id="KW-1185">Reference proteome</keyword>
<gene>
    <name evidence="3" type="ORF">ABIE08_002910</name>
</gene>